<feature type="compositionally biased region" description="Gly residues" evidence="1">
    <location>
        <begin position="130"/>
        <end position="144"/>
    </location>
</feature>
<evidence type="ECO:0000313" key="2">
    <source>
        <dbReference type="EMBL" id="PTQ28790.1"/>
    </source>
</evidence>
<feature type="compositionally biased region" description="Acidic residues" evidence="1">
    <location>
        <begin position="38"/>
        <end position="53"/>
    </location>
</feature>
<evidence type="ECO:0000313" key="3">
    <source>
        <dbReference type="Proteomes" id="UP000244005"/>
    </source>
</evidence>
<gene>
    <name evidence="2" type="ORF">MARPO_0154s0017</name>
</gene>
<sequence>MLARISSVCSSRRGPVTTTTNTPLPHRAREVLVSREEDEHEDEEEKQEQEEEEGQRQGQEEGTGQTEGGGGGGRRGTRTSTVDSSGESESNPRKARAPETPKASRFSLPPDHGPPIRRQSRLEASSSSGFGSGSSSGSGPGGRGTSSHRAARARGPSDKLGPLLIPAASWYPPGKRRGFVGSRSVCADGIDRNTFFSPSSPLQLQLQLVFSWPGTLRNHCILRWCWCWYRLFVEITSPLPLRPMNASSVLTTSSSGAVVWRMRGDMLPHAMRSATHGLGSARAGGRAGWPGSF</sequence>
<evidence type="ECO:0000256" key="1">
    <source>
        <dbReference type="SAM" id="MobiDB-lite"/>
    </source>
</evidence>
<keyword evidence="3" id="KW-1185">Reference proteome</keyword>
<dbReference type="EMBL" id="KZ772824">
    <property type="protein sequence ID" value="PTQ28790.1"/>
    <property type="molecule type" value="Genomic_DNA"/>
</dbReference>
<name>A0A2R6W4M2_MARPO</name>
<accession>A0A2R6W4M2</accession>
<feature type="region of interest" description="Disordered" evidence="1">
    <location>
        <begin position="1"/>
        <end position="160"/>
    </location>
</feature>
<protein>
    <submittedName>
        <fullName evidence="2">Uncharacterized protein</fullName>
    </submittedName>
</protein>
<proteinExistence type="predicted"/>
<dbReference type="Proteomes" id="UP000244005">
    <property type="component" value="Unassembled WGS sequence"/>
</dbReference>
<reference evidence="3" key="1">
    <citation type="journal article" date="2017" name="Cell">
        <title>Insights into land plant evolution garnered from the Marchantia polymorpha genome.</title>
        <authorList>
            <person name="Bowman J.L."/>
            <person name="Kohchi T."/>
            <person name="Yamato K.T."/>
            <person name="Jenkins J."/>
            <person name="Shu S."/>
            <person name="Ishizaki K."/>
            <person name="Yamaoka S."/>
            <person name="Nishihama R."/>
            <person name="Nakamura Y."/>
            <person name="Berger F."/>
            <person name="Adam C."/>
            <person name="Aki S.S."/>
            <person name="Althoff F."/>
            <person name="Araki T."/>
            <person name="Arteaga-Vazquez M.A."/>
            <person name="Balasubrmanian S."/>
            <person name="Barry K."/>
            <person name="Bauer D."/>
            <person name="Boehm C.R."/>
            <person name="Briginshaw L."/>
            <person name="Caballero-Perez J."/>
            <person name="Catarino B."/>
            <person name="Chen F."/>
            <person name="Chiyoda S."/>
            <person name="Chovatia M."/>
            <person name="Davies K.M."/>
            <person name="Delmans M."/>
            <person name="Demura T."/>
            <person name="Dierschke T."/>
            <person name="Dolan L."/>
            <person name="Dorantes-Acosta A.E."/>
            <person name="Eklund D.M."/>
            <person name="Florent S.N."/>
            <person name="Flores-Sandoval E."/>
            <person name="Fujiyama A."/>
            <person name="Fukuzawa H."/>
            <person name="Galik B."/>
            <person name="Grimanelli D."/>
            <person name="Grimwood J."/>
            <person name="Grossniklaus U."/>
            <person name="Hamada T."/>
            <person name="Haseloff J."/>
            <person name="Hetherington A.J."/>
            <person name="Higo A."/>
            <person name="Hirakawa Y."/>
            <person name="Hundley H.N."/>
            <person name="Ikeda Y."/>
            <person name="Inoue K."/>
            <person name="Inoue S.I."/>
            <person name="Ishida S."/>
            <person name="Jia Q."/>
            <person name="Kakita M."/>
            <person name="Kanazawa T."/>
            <person name="Kawai Y."/>
            <person name="Kawashima T."/>
            <person name="Kennedy M."/>
            <person name="Kinose K."/>
            <person name="Kinoshita T."/>
            <person name="Kohara Y."/>
            <person name="Koide E."/>
            <person name="Komatsu K."/>
            <person name="Kopischke S."/>
            <person name="Kubo M."/>
            <person name="Kyozuka J."/>
            <person name="Lagercrantz U."/>
            <person name="Lin S.S."/>
            <person name="Lindquist E."/>
            <person name="Lipzen A.M."/>
            <person name="Lu C.W."/>
            <person name="De Luna E."/>
            <person name="Martienssen R.A."/>
            <person name="Minamino N."/>
            <person name="Mizutani M."/>
            <person name="Mizutani M."/>
            <person name="Mochizuki N."/>
            <person name="Monte I."/>
            <person name="Mosher R."/>
            <person name="Nagasaki H."/>
            <person name="Nakagami H."/>
            <person name="Naramoto S."/>
            <person name="Nishitani K."/>
            <person name="Ohtani M."/>
            <person name="Okamoto T."/>
            <person name="Okumura M."/>
            <person name="Phillips J."/>
            <person name="Pollak B."/>
            <person name="Reinders A."/>
            <person name="Rovekamp M."/>
            <person name="Sano R."/>
            <person name="Sawa S."/>
            <person name="Schmid M.W."/>
            <person name="Shirakawa M."/>
            <person name="Solano R."/>
            <person name="Spunde A."/>
            <person name="Suetsugu N."/>
            <person name="Sugano S."/>
            <person name="Sugiyama A."/>
            <person name="Sun R."/>
            <person name="Suzuki Y."/>
            <person name="Takenaka M."/>
            <person name="Takezawa D."/>
            <person name="Tomogane H."/>
            <person name="Tsuzuki M."/>
            <person name="Ueda T."/>
            <person name="Umeda M."/>
            <person name="Ward J.M."/>
            <person name="Watanabe Y."/>
            <person name="Yazaki K."/>
            <person name="Yokoyama R."/>
            <person name="Yoshitake Y."/>
            <person name="Yotsui I."/>
            <person name="Zachgo S."/>
            <person name="Schmutz J."/>
        </authorList>
    </citation>
    <scope>NUCLEOTIDE SEQUENCE [LARGE SCALE GENOMIC DNA]</scope>
    <source>
        <strain evidence="3">Tak-1</strain>
    </source>
</reference>
<dbReference type="AlphaFoldDB" id="A0A2R6W4M2"/>
<organism evidence="2 3">
    <name type="scientific">Marchantia polymorpha</name>
    <name type="common">Common liverwort</name>
    <name type="synonym">Marchantia aquatica</name>
    <dbReference type="NCBI Taxonomy" id="3197"/>
    <lineage>
        <taxon>Eukaryota</taxon>
        <taxon>Viridiplantae</taxon>
        <taxon>Streptophyta</taxon>
        <taxon>Embryophyta</taxon>
        <taxon>Marchantiophyta</taxon>
        <taxon>Marchantiopsida</taxon>
        <taxon>Marchantiidae</taxon>
        <taxon>Marchantiales</taxon>
        <taxon>Marchantiaceae</taxon>
        <taxon>Marchantia</taxon>
    </lineage>
</organism>
<feature type="compositionally biased region" description="Gly residues" evidence="1">
    <location>
        <begin position="65"/>
        <end position="74"/>
    </location>
</feature>
<feature type="compositionally biased region" description="Polar residues" evidence="1">
    <location>
        <begin position="80"/>
        <end position="89"/>
    </location>
</feature>
<feature type="compositionally biased region" description="Basic and acidic residues" evidence="1">
    <location>
        <begin position="90"/>
        <end position="99"/>
    </location>
</feature>
<feature type="compositionally biased region" description="Basic and acidic residues" evidence="1">
    <location>
        <begin position="27"/>
        <end position="37"/>
    </location>
</feature>